<dbReference type="SMART" id="SM00355">
    <property type="entry name" value="ZnF_C2H2"/>
    <property type="match status" value="2"/>
</dbReference>
<dbReference type="PANTHER" id="PTHR16515:SF59">
    <property type="entry name" value="PR DOMAIN ZINC FINGER PROTEIN 1"/>
    <property type="match status" value="1"/>
</dbReference>
<dbReference type="EMBL" id="HACA01020438">
    <property type="protein sequence ID" value="CDW37799.1"/>
    <property type="molecule type" value="Transcribed_RNA"/>
</dbReference>
<dbReference type="Pfam" id="PF00096">
    <property type="entry name" value="zf-C2H2"/>
    <property type="match status" value="1"/>
</dbReference>
<name>A0A0K2UHR6_LEPSM</name>
<evidence type="ECO:0000256" key="7">
    <source>
        <dbReference type="ARBA" id="ARBA00023125"/>
    </source>
</evidence>
<comment type="subcellular location">
    <subcellularLocation>
        <location evidence="1">Nucleus</location>
    </subcellularLocation>
</comment>
<sequence>MLETALVTTIGLPGSNITSNSISSPNEDSWDCDDPGKFSAIKLECPDSFDTMMLSQTSTDLAELKPLPFDYGGGDGSLDPILSENNNCSSSKDLNIRSPFYSSDVTSTNVSPPPVVVHPLSIRSSSSPAGGVTTTTASSSTSSNSSSPLNNNSIKLELDFTASQDAFDDLASIVGISMGADSTVPNLDSSDIGAQEWSDLDAWIENTAQEIKPLEGGGGTVSCTSSGETLLPGGTTILRSSPLTQQPSFIIGPGSTLHSLLTSGPTKMTQLQQREVLSIGPHHIGHGPNNMNNNTSNSSTTLLPPPPYSILQNRLQHGAGGKSASVSSDNANASSSFYGDSMPHSTSPIITNEDSLLRRSISLCEVKAKKSSSASHQASKLSSSGRHKSSSASSSSSSSSSASSSPNPASMDPSKKMMHHCHICNRGFLNKSNIKVHLRTHTGEKPFKCEHCSKAFRQKAHLLKHMSIHKRISRD</sequence>
<evidence type="ECO:0000256" key="10">
    <source>
        <dbReference type="PROSITE-ProRule" id="PRU00042"/>
    </source>
</evidence>
<evidence type="ECO:0000256" key="11">
    <source>
        <dbReference type="SAM" id="MobiDB-lite"/>
    </source>
</evidence>
<dbReference type="AlphaFoldDB" id="A0A0K2UHR6"/>
<feature type="compositionally biased region" description="Low complexity" evidence="11">
    <location>
        <begin position="280"/>
        <end position="302"/>
    </location>
</feature>
<dbReference type="Gene3D" id="3.30.160.60">
    <property type="entry name" value="Classic Zinc Finger"/>
    <property type="match status" value="2"/>
</dbReference>
<dbReference type="GO" id="GO:0005634">
    <property type="term" value="C:nucleus"/>
    <property type="evidence" value="ECO:0007669"/>
    <property type="project" value="UniProtKB-SubCell"/>
</dbReference>
<dbReference type="GO" id="GO:0045165">
    <property type="term" value="P:cell fate commitment"/>
    <property type="evidence" value="ECO:0007669"/>
    <property type="project" value="TreeGrafter"/>
</dbReference>
<evidence type="ECO:0000256" key="4">
    <source>
        <dbReference type="ARBA" id="ARBA00022771"/>
    </source>
</evidence>
<dbReference type="GO" id="GO:0008270">
    <property type="term" value="F:zinc ion binding"/>
    <property type="evidence" value="ECO:0007669"/>
    <property type="project" value="UniProtKB-KW"/>
</dbReference>
<organism evidence="13">
    <name type="scientific">Lepeophtheirus salmonis</name>
    <name type="common">Salmon louse</name>
    <name type="synonym">Caligus salmonis</name>
    <dbReference type="NCBI Taxonomy" id="72036"/>
    <lineage>
        <taxon>Eukaryota</taxon>
        <taxon>Metazoa</taxon>
        <taxon>Ecdysozoa</taxon>
        <taxon>Arthropoda</taxon>
        <taxon>Crustacea</taxon>
        <taxon>Multicrustacea</taxon>
        <taxon>Hexanauplia</taxon>
        <taxon>Copepoda</taxon>
        <taxon>Siphonostomatoida</taxon>
        <taxon>Caligidae</taxon>
        <taxon>Lepeophtheirus</taxon>
    </lineage>
</organism>
<evidence type="ECO:0000256" key="2">
    <source>
        <dbReference type="ARBA" id="ARBA00022723"/>
    </source>
</evidence>
<dbReference type="GO" id="GO:0000978">
    <property type="term" value="F:RNA polymerase II cis-regulatory region sequence-specific DNA binding"/>
    <property type="evidence" value="ECO:0007669"/>
    <property type="project" value="TreeGrafter"/>
</dbReference>
<dbReference type="GO" id="GO:0006357">
    <property type="term" value="P:regulation of transcription by RNA polymerase II"/>
    <property type="evidence" value="ECO:0007669"/>
    <property type="project" value="TreeGrafter"/>
</dbReference>
<proteinExistence type="predicted"/>
<dbReference type="SUPFAM" id="SSF57667">
    <property type="entry name" value="beta-beta-alpha zinc fingers"/>
    <property type="match status" value="1"/>
</dbReference>
<dbReference type="PROSITE" id="PS50157">
    <property type="entry name" value="ZINC_FINGER_C2H2_2"/>
    <property type="match status" value="2"/>
</dbReference>
<feature type="domain" description="C2H2-type" evidence="12">
    <location>
        <begin position="419"/>
        <end position="446"/>
    </location>
</feature>
<keyword evidence="4 10" id="KW-0863">Zinc-finger</keyword>
<keyword evidence="2" id="KW-0479">Metal-binding</keyword>
<dbReference type="KEGG" id="lsm:121115825"/>
<evidence type="ECO:0000256" key="3">
    <source>
        <dbReference type="ARBA" id="ARBA00022737"/>
    </source>
</evidence>
<feature type="region of interest" description="Disordered" evidence="11">
    <location>
        <begin position="280"/>
        <end position="331"/>
    </location>
</feature>
<reference evidence="13" key="1">
    <citation type="submission" date="2014-05" db="EMBL/GenBank/DDBJ databases">
        <authorList>
            <person name="Chronopoulou M."/>
        </authorList>
    </citation>
    <scope>NUCLEOTIDE SEQUENCE</scope>
    <source>
        <tissue evidence="13">Whole organism</tissue>
    </source>
</reference>
<dbReference type="PROSITE" id="PS00028">
    <property type="entry name" value="ZINC_FINGER_C2H2_1"/>
    <property type="match status" value="2"/>
</dbReference>
<feature type="compositionally biased region" description="Low complexity" evidence="11">
    <location>
        <begin position="371"/>
        <end position="412"/>
    </location>
</feature>
<dbReference type="InterPro" id="IPR013087">
    <property type="entry name" value="Znf_C2H2_type"/>
</dbReference>
<keyword evidence="5" id="KW-0862">Zinc</keyword>
<feature type="region of interest" description="Disordered" evidence="11">
    <location>
        <begin position="119"/>
        <end position="150"/>
    </location>
</feature>
<keyword evidence="6" id="KW-0805">Transcription regulation</keyword>
<accession>A0A0K2UHR6</accession>
<dbReference type="RefSeq" id="XP_040565915.1">
    <property type="nucleotide sequence ID" value="XM_040709981.2"/>
</dbReference>
<evidence type="ECO:0000313" key="13">
    <source>
        <dbReference type="EMBL" id="CDW37799.1"/>
    </source>
</evidence>
<keyword evidence="3" id="KW-0677">Repeat</keyword>
<dbReference type="InterPro" id="IPR036236">
    <property type="entry name" value="Znf_C2H2_sf"/>
</dbReference>
<keyword evidence="8" id="KW-0804">Transcription</keyword>
<evidence type="ECO:0000259" key="12">
    <source>
        <dbReference type="PROSITE" id="PS50157"/>
    </source>
</evidence>
<keyword evidence="7" id="KW-0238">DNA-binding</keyword>
<dbReference type="GO" id="GO:0003700">
    <property type="term" value="F:DNA-binding transcription factor activity"/>
    <property type="evidence" value="ECO:0007669"/>
    <property type="project" value="TreeGrafter"/>
</dbReference>
<dbReference type="GO" id="GO:0005737">
    <property type="term" value="C:cytoplasm"/>
    <property type="evidence" value="ECO:0007669"/>
    <property type="project" value="TreeGrafter"/>
</dbReference>
<evidence type="ECO:0000256" key="1">
    <source>
        <dbReference type="ARBA" id="ARBA00004123"/>
    </source>
</evidence>
<feature type="region of interest" description="Disordered" evidence="11">
    <location>
        <begin position="368"/>
        <end position="416"/>
    </location>
</feature>
<dbReference type="PANTHER" id="PTHR16515">
    <property type="entry name" value="PR DOMAIN ZINC FINGER PROTEIN"/>
    <property type="match status" value="1"/>
</dbReference>
<evidence type="ECO:0000256" key="6">
    <source>
        <dbReference type="ARBA" id="ARBA00023015"/>
    </source>
</evidence>
<dbReference type="OrthoDB" id="6376466at2759"/>
<dbReference type="FunFam" id="3.30.160.60:FF:001385">
    <property type="entry name" value="zinc finger protein 774"/>
    <property type="match status" value="1"/>
</dbReference>
<evidence type="ECO:0000256" key="5">
    <source>
        <dbReference type="ARBA" id="ARBA00022833"/>
    </source>
</evidence>
<evidence type="ECO:0000256" key="8">
    <source>
        <dbReference type="ARBA" id="ARBA00023163"/>
    </source>
</evidence>
<evidence type="ECO:0000256" key="9">
    <source>
        <dbReference type="ARBA" id="ARBA00023242"/>
    </source>
</evidence>
<protein>
    <recommendedName>
        <fullName evidence="12">C2H2-type domain-containing protein</fullName>
    </recommendedName>
</protein>
<keyword evidence="9" id="KW-0539">Nucleus</keyword>
<dbReference type="InterPro" id="IPR050331">
    <property type="entry name" value="Zinc_finger"/>
</dbReference>
<dbReference type="GeneID" id="121115825"/>
<feature type="domain" description="C2H2-type" evidence="12">
    <location>
        <begin position="447"/>
        <end position="469"/>
    </location>
</feature>